<dbReference type="PANTHER" id="PTHR31672">
    <property type="entry name" value="BNACNNG10540D PROTEIN"/>
    <property type="match status" value="1"/>
</dbReference>
<dbReference type="Proteomes" id="UP000224567">
    <property type="component" value="Unassembled WGS sequence"/>
</dbReference>
<dbReference type="PROSITE" id="PS50181">
    <property type="entry name" value="FBOX"/>
    <property type="match status" value="1"/>
</dbReference>
<reference evidence="3" key="2">
    <citation type="journal article" date="2017" name="J. Anim. Genet.">
        <title>Multiple reference genome sequences of hot pepper reveal the massive evolution of plant disease resistance genes by retroduplication.</title>
        <authorList>
            <person name="Kim S."/>
            <person name="Park J."/>
            <person name="Yeom S.-I."/>
            <person name="Kim Y.-M."/>
            <person name="Seo E."/>
            <person name="Kim K.-T."/>
            <person name="Kim M.-S."/>
            <person name="Lee J.M."/>
            <person name="Cheong K."/>
            <person name="Shin H.-S."/>
            <person name="Kim S.-B."/>
            <person name="Han K."/>
            <person name="Lee J."/>
            <person name="Park M."/>
            <person name="Lee H.-A."/>
            <person name="Lee H.-Y."/>
            <person name="Lee Y."/>
            <person name="Oh S."/>
            <person name="Lee J.H."/>
            <person name="Choi E."/>
            <person name="Choi E."/>
            <person name="Lee S.E."/>
            <person name="Jeon J."/>
            <person name="Kim H."/>
            <person name="Choi G."/>
            <person name="Song H."/>
            <person name="Lee J."/>
            <person name="Lee S.-C."/>
            <person name="Kwon J.-K."/>
            <person name="Lee H.-Y."/>
            <person name="Koo N."/>
            <person name="Hong Y."/>
            <person name="Kim R.W."/>
            <person name="Kang W.-H."/>
            <person name="Huh J.H."/>
            <person name="Kang B.-C."/>
            <person name="Yang T.-J."/>
            <person name="Lee Y.-H."/>
            <person name="Bennetzen J.L."/>
            <person name="Choi D."/>
        </authorList>
    </citation>
    <scope>NUCLEOTIDE SEQUENCE [LARGE SCALE GENOMIC DNA]</scope>
    <source>
        <strain evidence="3">cv. PBC81</strain>
    </source>
</reference>
<dbReference type="InterPro" id="IPR036047">
    <property type="entry name" value="F-box-like_dom_sf"/>
</dbReference>
<dbReference type="InterPro" id="IPR013187">
    <property type="entry name" value="F-box-assoc_dom_typ3"/>
</dbReference>
<proteinExistence type="predicted"/>
<evidence type="ECO:0000313" key="2">
    <source>
        <dbReference type="EMBL" id="PHT39292.1"/>
    </source>
</evidence>
<dbReference type="Pfam" id="PF08268">
    <property type="entry name" value="FBA_3"/>
    <property type="match status" value="1"/>
</dbReference>
<dbReference type="OrthoDB" id="1300955at2759"/>
<organism evidence="2 3">
    <name type="scientific">Capsicum baccatum</name>
    <name type="common">Peruvian pepper</name>
    <dbReference type="NCBI Taxonomy" id="33114"/>
    <lineage>
        <taxon>Eukaryota</taxon>
        <taxon>Viridiplantae</taxon>
        <taxon>Streptophyta</taxon>
        <taxon>Embryophyta</taxon>
        <taxon>Tracheophyta</taxon>
        <taxon>Spermatophyta</taxon>
        <taxon>Magnoliopsida</taxon>
        <taxon>eudicotyledons</taxon>
        <taxon>Gunneridae</taxon>
        <taxon>Pentapetalae</taxon>
        <taxon>asterids</taxon>
        <taxon>lamiids</taxon>
        <taxon>Solanales</taxon>
        <taxon>Solanaceae</taxon>
        <taxon>Solanoideae</taxon>
        <taxon>Capsiceae</taxon>
        <taxon>Capsicum</taxon>
    </lineage>
</organism>
<sequence>MEDSILKIAILPVELVTEILSRLPVKTLLTFRSVSKSWLALISSLEFIKNHLRISANKKDYAQHRLLLRYKCILKDCYLRSLLCNSVMEVSRLDCPVTDQHKTFWSVVGSVNGLICLTGGEKALCIWNPSIRKYNTYPDFITNWMVRIVYGFGYDEFNDDYKVVRCSYNYGDWPRFDIKVYSLKDDSRRSIRYRPPNGMRFWGSADEKLEKVEQPCCEKEGVLVLGVLGNNLSVISKDYHLRTHIDVWVMKEYKVKESSTKLFTVKCPHSPASSVFKAPLLVSNKYEILLMFGHKFMLYNLKDETITYPKFTKIVSGVVKEIYVESLVSPVLQNNPMTQQ</sequence>
<dbReference type="NCBIfam" id="TIGR01640">
    <property type="entry name" value="F_box_assoc_1"/>
    <property type="match status" value="1"/>
</dbReference>
<dbReference type="SUPFAM" id="SSF81383">
    <property type="entry name" value="F-box domain"/>
    <property type="match status" value="1"/>
</dbReference>
<accession>A0A2G2W236</accession>
<dbReference type="STRING" id="33114.A0A2G2W236"/>
<dbReference type="CDD" id="cd22157">
    <property type="entry name" value="F-box_AtFBW1-like"/>
    <property type="match status" value="1"/>
</dbReference>
<name>A0A2G2W236_CAPBA</name>
<keyword evidence="3" id="KW-1185">Reference proteome</keyword>
<dbReference type="EMBL" id="MLFT02000009">
    <property type="protein sequence ID" value="PHT39292.1"/>
    <property type="molecule type" value="Genomic_DNA"/>
</dbReference>
<comment type="caution">
    <text evidence="2">The sequence shown here is derived from an EMBL/GenBank/DDBJ whole genome shotgun (WGS) entry which is preliminary data.</text>
</comment>
<dbReference type="SMART" id="SM00256">
    <property type="entry name" value="FBOX"/>
    <property type="match status" value="1"/>
</dbReference>
<dbReference type="AlphaFoldDB" id="A0A2G2W236"/>
<dbReference type="Pfam" id="PF00646">
    <property type="entry name" value="F-box"/>
    <property type="match status" value="1"/>
</dbReference>
<evidence type="ECO:0000313" key="3">
    <source>
        <dbReference type="Proteomes" id="UP000224567"/>
    </source>
</evidence>
<feature type="domain" description="F-box" evidence="1">
    <location>
        <begin position="5"/>
        <end position="51"/>
    </location>
</feature>
<dbReference type="InterPro" id="IPR017451">
    <property type="entry name" value="F-box-assoc_interact_dom"/>
</dbReference>
<evidence type="ECO:0000259" key="1">
    <source>
        <dbReference type="PROSITE" id="PS50181"/>
    </source>
</evidence>
<dbReference type="PANTHER" id="PTHR31672:SF13">
    <property type="entry name" value="F-BOX PROTEIN CPR30-LIKE"/>
    <property type="match status" value="1"/>
</dbReference>
<dbReference type="InterPro" id="IPR001810">
    <property type="entry name" value="F-box_dom"/>
</dbReference>
<reference evidence="2 3" key="1">
    <citation type="journal article" date="2017" name="Genome Biol.">
        <title>New reference genome sequences of hot pepper reveal the massive evolution of plant disease-resistance genes by retroduplication.</title>
        <authorList>
            <person name="Kim S."/>
            <person name="Park J."/>
            <person name="Yeom S.I."/>
            <person name="Kim Y.M."/>
            <person name="Seo E."/>
            <person name="Kim K.T."/>
            <person name="Kim M.S."/>
            <person name="Lee J.M."/>
            <person name="Cheong K."/>
            <person name="Shin H.S."/>
            <person name="Kim S.B."/>
            <person name="Han K."/>
            <person name="Lee J."/>
            <person name="Park M."/>
            <person name="Lee H.A."/>
            <person name="Lee H.Y."/>
            <person name="Lee Y."/>
            <person name="Oh S."/>
            <person name="Lee J.H."/>
            <person name="Choi E."/>
            <person name="Choi E."/>
            <person name="Lee S.E."/>
            <person name="Jeon J."/>
            <person name="Kim H."/>
            <person name="Choi G."/>
            <person name="Song H."/>
            <person name="Lee J."/>
            <person name="Lee S.C."/>
            <person name="Kwon J.K."/>
            <person name="Lee H.Y."/>
            <person name="Koo N."/>
            <person name="Hong Y."/>
            <person name="Kim R.W."/>
            <person name="Kang W.H."/>
            <person name="Huh J.H."/>
            <person name="Kang B.C."/>
            <person name="Yang T.J."/>
            <person name="Lee Y.H."/>
            <person name="Bennetzen J.L."/>
            <person name="Choi D."/>
        </authorList>
    </citation>
    <scope>NUCLEOTIDE SEQUENCE [LARGE SCALE GENOMIC DNA]</scope>
    <source>
        <strain evidence="3">cv. PBC81</strain>
    </source>
</reference>
<dbReference type="InterPro" id="IPR050796">
    <property type="entry name" value="SCF_F-box_component"/>
</dbReference>
<gene>
    <name evidence="2" type="ORF">CQW23_22865</name>
</gene>
<dbReference type="Gene3D" id="1.20.1280.50">
    <property type="match status" value="1"/>
</dbReference>
<protein>
    <recommendedName>
        <fullName evidence="1">F-box domain-containing protein</fullName>
    </recommendedName>
</protein>